<name>H8GUA3_DEIGI</name>
<dbReference type="AlphaFoldDB" id="H8GUA3"/>
<evidence type="ECO:0000259" key="2">
    <source>
        <dbReference type="Pfam" id="PF00437"/>
    </source>
</evidence>
<dbReference type="Gene3D" id="3.40.50.300">
    <property type="entry name" value="P-loop containing nucleotide triphosphate hydrolases"/>
    <property type="match status" value="1"/>
</dbReference>
<dbReference type="EMBL" id="CP002191">
    <property type="protein sequence ID" value="AFD25427.1"/>
    <property type="molecule type" value="Genomic_DNA"/>
</dbReference>
<sequence>MPLYELLRELLTRRVSDIHLQGGAPPLGRIGGQLHTFGTQPLSHADVLATAQSMLTPEEFGYFEDRHQYTAAVQIKELGRFRCHVFRQAGAVTLALRTIGATVPSLASLGLPTDLMTGLALAPRGLLLFAGPGDSGRTTSAASVVDHRNRQTASRIVTVEDPPEYLYAPARSLVAQRAVGHDVRSAAQGLAAARMQDADLVFVGELRAAEDVRAALDVAQSGRLVVSTFLARDSGHALARLERLFAPHERADLRVALAETLLALVSQRLLPGLFGGDRVLAHEVLPGTPEVRAALEGDSPTRTLRAMLAGSHAAALHPLEAHLATLVRQQRVSPEAATAAASDPADLRARLAAPG</sequence>
<gene>
    <name evidence="3" type="primary">pilT</name>
    <name evidence="3" type="ordered locus">DGo_CA1500</name>
</gene>
<evidence type="ECO:0000313" key="4">
    <source>
        <dbReference type="Proteomes" id="UP000007575"/>
    </source>
</evidence>
<dbReference type="InterPro" id="IPR001482">
    <property type="entry name" value="T2SS/T4SS_dom"/>
</dbReference>
<dbReference type="eggNOG" id="COG2805">
    <property type="taxonomic scope" value="Bacteria"/>
</dbReference>
<dbReference type="HOGENOM" id="CLU_013446_4_0_0"/>
<dbReference type="Gene3D" id="3.30.450.90">
    <property type="match status" value="1"/>
</dbReference>
<dbReference type="GO" id="GO:0016887">
    <property type="term" value="F:ATP hydrolysis activity"/>
    <property type="evidence" value="ECO:0007669"/>
    <property type="project" value="InterPro"/>
</dbReference>
<dbReference type="Pfam" id="PF00437">
    <property type="entry name" value="T2SSE"/>
    <property type="match status" value="1"/>
</dbReference>
<feature type="domain" description="Bacterial type II secretion system protein E" evidence="2">
    <location>
        <begin position="114"/>
        <end position="272"/>
    </location>
</feature>
<dbReference type="KEGG" id="dgo:DGo_CA1500"/>
<comment type="similarity">
    <text evidence="1">Belongs to the GSP E family.</text>
</comment>
<dbReference type="OrthoDB" id="9819013at2"/>
<dbReference type="PANTHER" id="PTHR30486">
    <property type="entry name" value="TWITCHING MOTILITY PROTEIN PILT"/>
    <property type="match status" value="1"/>
</dbReference>
<dbReference type="InterPro" id="IPR027417">
    <property type="entry name" value="P-loop_NTPase"/>
</dbReference>
<proteinExistence type="inferred from homology"/>
<reference evidence="3 4" key="1">
    <citation type="journal article" date="2012" name="PLoS ONE">
        <title>Genome sequence and transcriptome analysis of the radioresistant bacterium Deinococcus gobiensis: insights into the extreme environmental adaptations.</title>
        <authorList>
            <person name="Yuan M."/>
            <person name="Chen M."/>
            <person name="Zhang W."/>
            <person name="Lu W."/>
            <person name="Wang J."/>
            <person name="Yang M."/>
            <person name="Zhao P."/>
            <person name="Tang R."/>
            <person name="Li X."/>
            <person name="Hao Y."/>
            <person name="Zhou Z."/>
            <person name="Zhan Y."/>
            <person name="Yu H."/>
            <person name="Teng C."/>
            <person name="Yan Y."/>
            <person name="Ping S."/>
            <person name="Wang Y."/>
            <person name="Lin M."/>
        </authorList>
    </citation>
    <scope>NUCLEOTIDE SEQUENCE [LARGE SCALE GENOMIC DNA]</scope>
    <source>
        <strain evidence="3 4">I-0</strain>
    </source>
</reference>
<protein>
    <submittedName>
        <fullName evidence="3">Putative ATPase involved in pili biogenesis, PilT-like protein</fullName>
    </submittedName>
</protein>
<dbReference type="Proteomes" id="UP000007575">
    <property type="component" value="Chromosome"/>
</dbReference>
<accession>H8GUA3</accession>
<dbReference type="STRING" id="745776.DGo_CA1500"/>
<keyword evidence="4" id="KW-1185">Reference proteome</keyword>
<dbReference type="PANTHER" id="PTHR30486:SF12">
    <property type="entry name" value="TYPE IV PILUS ATPASE PILU"/>
    <property type="match status" value="1"/>
</dbReference>
<organism evidence="3 4">
    <name type="scientific">Deinococcus gobiensis (strain DSM 21396 / JCM 16679 / CGMCC 1.7299 / I-0)</name>
    <dbReference type="NCBI Taxonomy" id="745776"/>
    <lineage>
        <taxon>Bacteria</taxon>
        <taxon>Thermotogati</taxon>
        <taxon>Deinococcota</taxon>
        <taxon>Deinococci</taxon>
        <taxon>Deinococcales</taxon>
        <taxon>Deinococcaceae</taxon>
        <taxon>Deinococcus</taxon>
    </lineage>
</organism>
<dbReference type="InterPro" id="IPR050921">
    <property type="entry name" value="T4SS_GSP_E_ATPase"/>
</dbReference>
<dbReference type="SUPFAM" id="SSF52540">
    <property type="entry name" value="P-loop containing nucleoside triphosphate hydrolases"/>
    <property type="match status" value="1"/>
</dbReference>
<evidence type="ECO:0000256" key="1">
    <source>
        <dbReference type="ARBA" id="ARBA00006611"/>
    </source>
</evidence>
<evidence type="ECO:0000313" key="3">
    <source>
        <dbReference type="EMBL" id="AFD25427.1"/>
    </source>
</evidence>
<dbReference type="RefSeq" id="WP_014684910.1">
    <property type="nucleotide sequence ID" value="NC_017790.1"/>
</dbReference>
<dbReference type="PATRIC" id="fig|745776.4.peg.1543"/>